<dbReference type="EC" id="5.1.3.1" evidence="7"/>
<comment type="cofactor">
    <cofactor evidence="4">
        <name>Zn(2+)</name>
        <dbReference type="ChEBI" id="CHEBI:29105"/>
    </cofactor>
</comment>
<comment type="similarity">
    <text evidence="6">Belongs to the ribulose-phosphate 3-epimerase family.</text>
</comment>
<evidence type="ECO:0000313" key="11">
    <source>
        <dbReference type="WBParaSite" id="MBELARI_LOCUS10360"/>
    </source>
</evidence>
<comment type="cofactor">
    <cofactor evidence="5">
        <name>Fe(2+)</name>
        <dbReference type="ChEBI" id="CHEBI:29033"/>
    </cofactor>
</comment>
<dbReference type="InterPro" id="IPR026019">
    <property type="entry name" value="Ribul_P_3_epim"/>
</dbReference>
<proteinExistence type="inferred from homology"/>
<sequence>MAEVWEDLRKRARSLENTIEAKLASFNKLNTGNNQGTNPGLSSRQSLFERLDSEINTLITELSSINDEMADHIAHHSTLGPSSWTSTPAVQHTLRRHRDILRDYTVEFNRARSNIRSQLDRENLFSTSSSFRDKDESLGLNNRTKISDYALKEHEHISSTDRLLDEQLGMASATKENLARQKISMGGISVRMQQIARKYPMLNSVMQKIQTRKRRDTIILAGVISSSMSALRPIICPSILNADLAMLGKECEKMLAYGADWLHLDVMDGHFVPNLTFGPPLVESLRKQLGPKPFFDVHLMVSDPLFWVKPMASAGASSFTFHWEAAYEKGGDGEVKEILKSIKENGMRAGISIKPKTPLEKILPYCEQIDMALIMTVEPGFGGQKFMEDMMEKVRHLRKNYKNMDIQVDGGVTVDNIDVCATAGANVVVSGTGIIKAADPTAIIEKMRLSINKALLN</sequence>
<evidence type="ECO:0000256" key="8">
    <source>
        <dbReference type="ARBA" id="ARBA00022723"/>
    </source>
</evidence>
<evidence type="ECO:0000313" key="10">
    <source>
        <dbReference type="Proteomes" id="UP000887575"/>
    </source>
</evidence>
<dbReference type="NCBIfam" id="TIGR01163">
    <property type="entry name" value="rpe"/>
    <property type="match status" value="1"/>
</dbReference>
<accession>A0AAF3E8W9</accession>
<dbReference type="InterPro" id="IPR000056">
    <property type="entry name" value="Ribul_P_3_epim-like"/>
</dbReference>
<dbReference type="InterPro" id="IPR011060">
    <property type="entry name" value="RibuloseP-bd_barrel"/>
</dbReference>
<dbReference type="HAMAP" id="MF_02227">
    <property type="entry name" value="RPE"/>
    <property type="match status" value="1"/>
</dbReference>
<keyword evidence="8" id="KW-0479">Metal-binding</keyword>
<evidence type="ECO:0000256" key="6">
    <source>
        <dbReference type="ARBA" id="ARBA00009541"/>
    </source>
</evidence>
<comment type="catalytic activity">
    <reaction evidence="1">
        <text>D-ribulose 5-phosphate = D-xylulose 5-phosphate</text>
        <dbReference type="Rhea" id="RHEA:13677"/>
        <dbReference type="ChEBI" id="CHEBI:57737"/>
        <dbReference type="ChEBI" id="CHEBI:58121"/>
        <dbReference type="EC" id="5.1.3.1"/>
    </reaction>
</comment>
<dbReference type="GO" id="GO:0046872">
    <property type="term" value="F:metal ion binding"/>
    <property type="evidence" value="ECO:0007669"/>
    <property type="project" value="UniProtKB-KW"/>
</dbReference>
<evidence type="ECO:0000256" key="5">
    <source>
        <dbReference type="ARBA" id="ARBA00001954"/>
    </source>
</evidence>
<dbReference type="GO" id="GO:0005975">
    <property type="term" value="P:carbohydrate metabolic process"/>
    <property type="evidence" value="ECO:0007669"/>
    <property type="project" value="InterPro"/>
</dbReference>
<protein>
    <recommendedName>
        <fullName evidence="7">ribulose-phosphate 3-epimerase</fullName>
        <ecNumber evidence="7">5.1.3.1</ecNumber>
    </recommendedName>
</protein>
<dbReference type="CDD" id="cd00429">
    <property type="entry name" value="RPE"/>
    <property type="match status" value="1"/>
</dbReference>
<dbReference type="PANTHER" id="PTHR11749">
    <property type="entry name" value="RIBULOSE-5-PHOSPHATE-3-EPIMERASE"/>
    <property type="match status" value="1"/>
</dbReference>
<evidence type="ECO:0000256" key="9">
    <source>
        <dbReference type="ARBA" id="ARBA00023235"/>
    </source>
</evidence>
<dbReference type="PROSITE" id="PS01086">
    <property type="entry name" value="RIBUL_P_3_EPIMER_2"/>
    <property type="match status" value="1"/>
</dbReference>
<dbReference type="NCBIfam" id="NF004076">
    <property type="entry name" value="PRK05581.1-4"/>
    <property type="match status" value="1"/>
</dbReference>
<dbReference type="InterPro" id="IPR013785">
    <property type="entry name" value="Aldolase_TIM"/>
</dbReference>
<evidence type="ECO:0000256" key="4">
    <source>
        <dbReference type="ARBA" id="ARBA00001947"/>
    </source>
</evidence>
<dbReference type="GO" id="GO:0006098">
    <property type="term" value="P:pentose-phosphate shunt"/>
    <property type="evidence" value="ECO:0007669"/>
    <property type="project" value="InterPro"/>
</dbReference>
<evidence type="ECO:0000256" key="3">
    <source>
        <dbReference type="ARBA" id="ARBA00001941"/>
    </source>
</evidence>
<comment type="cofactor">
    <cofactor evidence="3">
        <name>Co(2+)</name>
        <dbReference type="ChEBI" id="CHEBI:48828"/>
    </cofactor>
</comment>
<dbReference type="AlphaFoldDB" id="A0AAF3E8W9"/>
<dbReference type="Proteomes" id="UP000887575">
    <property type="component" value="Unassembled WGS sequence"/>
</dbReference>
<dbReference type="Gene3D" id="3.20.20.70">
    <property type="entry name" value="Aldolase class I"/>
    <property type="match status" value="1"/>
</dbReference>
<organism evidence="10 11">
    <name type="scientific">Mesorhabditis belari</name>
    <dbReference type="NCBI Taxonomy" id="2138241"/>
    <lineage>
        <taxon>Eukaryota</taxon>
        <taxon>Metazoa</taxon>
        <taxon>Ecdysozoa</taxon>
        <taxon>Nematoda</taxon>
        <taxon>Chromadorea</taxon>
        <taxon>Rhabditida</taxon>
        <taxon>Rhabditina</taxon>
        <taxon>Rhabditomorpha</taxon>
        <taxon>Rhabditoidea</taxon>
        <taxon>Rhabditidae</taxon>
        <taxon>Mesorhabditinae</taxon>
        <taxon>Mesorhabditis</taxon>
    </lineage>
</organism>
<dbReference type="SUPFAM" id="SSF51366">
    <property type="entry name" value="Ribulose-phoshate binding barrel"/>
    <property type="match status" value="1"/>
</dbReference>
<evidence type="ECO:0000256" key="1">
    <source>
        <dbReference type="ARBA" id="ARBA00001782"/>
    </source>
</evidence>
<comment type="cofactor">
    <cofactor evidence="2">
        <name>Mn(2+)</name>
        <dbReference type="ChEBI" id="CHEBI:29035"/>
    </cofactor>
</comment>
<dbReference type="WBParaSite" id="MBELARI_LOCUS10360">
    <property type="protein sequence ID" value="MBELARI_LOCUS10360"/>
    <property type="gene ID" value="MBELARI_LOCUS10360"/>
</dbReference>
<dbReference type="PROSITE" id="PS01085">
    <property type="entry name" value="RIBUL_P_3_EPIMER_1"/>
    <property type="match status" value="1"/>
</dbReference>
<name>A0AAF3E8W9_9BILA</name>
<evidence type="ECO:0000256" key="2">
    <source>
        <dbReference type="ARBA" id="ARBA00001936"/>
    </source>
</evidence>
<dbReference type="FunFam" id="3.20.20.70:FF:000171">
    <property type="entry name" value="Ribulose-phosphate 3-epimerase"/>
    <property type="match status" value="1"/>
</dbReference>
<dbReference type="GO" id="GO:0004750">
    <property type="term" value="F:D-ribulose-phosphate 3-epimerase activity"/>
    <property type="evidence" value="ECO:0007669"/>
    <property type="project" value="UniProtKB-EC"/>
</dbReference>
<dbReference type="Pfam" id="PF00834">
    <property type="entry name" value="Ribul_P_3_epim"/>
    <property type="match status" value="1"/>
</dbReference>
<keyword evidence="10" id="KW-1185">Reference proteome</keyword>
<reference evidence="11" key="1">
    <citation type="submission" date="2024-02" db="UniProtKB">
        <authorList>
            <consortium name="WormBaseParasite"/>
        </authorList>
    </citation>
    <scope>IDENTIFICATION</scope>
</reference>
<evidence type="ECO:0000256" key="7">
    <source>
        <dbReference type="ARBA" id="ARBA00013188"/>
    </source>
</evidence>
<keyword evidence="9" id="KW-0413">Isomerase</keyword>
<dbReference type="Pfam" id="PF12352">
    <property type="entry name" value="V-SNARE_C"/>
    <property type="match status" value="1"/>
</dbReference>